<evidence type="ECO:0000313" key="3">
    <source>
        <dbReference type="Proteomes" id="UP000463961"/>
    </source>
</evidence>
<dbReference type="EMBL" id="AP022345">
    <property type="protein sequence ID" value="BBU67859.1"/>
    <property type="molecule type" value="Genomic_DNA"/>
</dbReference>
<evidence type="ECO:0000313" key="2">
    <source>
        <dbReference type="EMBL" id="BBU67859.1"/>
    </source>
</evidence>
<dbReference type="InterPro" id="IPR016162">
    <property type="entry name" value="Ald_DH_N"/>
</dbReference>
<evidence type="ECO:0000259" key="1">
    <source>
        <dbReference type="Pfam" id="PF00171"/>
    </source>
</evidence>
<dbReference type="InterPro" id="IPR015590">
    <property type="entry name" value="Aldehyde_DH_dom"/>
</dbReference>
<keyword evidence="3" id="KW-1185">Reference proteome</keyword>
<accession>A0A679HVV4</accession>
<feature type="domain" description="Aldehyde dehydrogenase" evidence="1">
    <location>
        <begin position="5"/>
        <end position="198"/>
    </location>
</feature>
<dbReference type="Proteomes" id="UP000463961">
    <property type="component" value="Chromosome"/>
</dbReference>
<reference evidence="3" key="1">
    <citation type="submission" date="2020-01" db="EMBL/GenBank/DDBJ databases">
        <title>Phosphoaccumulans saitamaens gen. nov., sp. nov., a polyphosphate accumulating bacterium isolated from surface river water.</title>
        <authorList>
            <person name="Watanabe K."/>
            <person name="Suda W."/>
        </authorList>
    </citation>
    <scope>NUCLEOTIDE SEQUENCE [LARGE SCALE GENOMIC DNA]</scope>
    <source>
        <strain evidence="3">ICHIAU1</strain>
    </source>
</reference>
<dbReference type="Pfam" id="PF00171">
    <property type="entry name" value="Aldedh"/>
    <property type="match status" value="1"/>
</dbReference>
<dbReference type="Gene3D" id="3.40.605.10">
    <property type="entry name" value="Aldehyde Dehydrogenase, Chain A, domain 1"/>
    <property type="match status" value="1"/>
</dbReference>
<dbReference type="InterPro" id="IPR016161">
    <property type="entry name" value="Ald_DH/histidinol_DH"/>
</dbReference>
<protein>
    <recommendedName>
        <fullName evidence="1">Aldehyde dehydrogenase domain-containing protein</fullName>
    </recommendedName>
</protein>
<proteinExistence type="predicted"/>
<gene>
    <name evidence="2" type="ORF">ICHIAU1_01420</name>
</gene>
<dbReference type="GO" id="GO:0016491">
    <property type="term" value="F:oxidoreductase activity"/>
    <property type="evidence" value="ECO:0007669"/>
    <property type="project" value="InterPro"/>
</dbReference>
<dbReference type="AlphaFoldDB" id="A0A679HVV4"/>
<name>A0A679HVV4_9RHOO</name>
<sequence>MFHEIREAATQRLIRRVPMVDQVLAATAVANASQAQGLSPEATRSFLDSLVVALDELAAHFAGLSAVETQTHLESGKADVANAIASVQTLITQCASGSVSPNNGAGQSTLALAGPGMPLSAAIRLVLPVVTSGGAVTLVPDADAPSCALALAELCGQCGLTDGLFNVVYVQYPVALALVQESGVSQVRLFGPSAWAQRWQAAALNWAIPCELVLA</sequence>
<organism evidence="2 3">
    <name type="scientific">Fluviibacter phosphoraccumulans</name>
    <dbReference type="NCBI Taxonomy" id="1751046"/>
    <lineage>
        <taxon>Bacteria</taxon>
        <taxon>Pseudomonadati</taxon>
        <taxon>Pseudomonadota</taxon>
        <taxon>Betaproteobacteria</taxon>
        <taxon>Rhodocyclales</taxon>
        <taxon>Fluviibacteraceae</taxon>
        <taxon>Fluviibacter</taxon>
    </lineage>
</organism>
<dbReference type="SUPFAM" id="SSF53720">
    <property type="entry name" value="ALDH-like"/>
    <property type="match status" value="1"/>
</dbReference>